<dbReference type="SUPFAM" id="SSF47336">
    <property type="entry name" value="ACP-like"/>
    <property type="match status" value="1"/>
</dbReference>
<dbReference type="Proteomes" id="UP001230685">
    <property type="component" value="Unassembled WGS sequence"/>
</dbReference>
<evidence type="ECO:0000259" key="1">
    <source>
        <dbReference type="PROSITE" id="PS50075"/>
    </source>
</evidence>
<evidence type="ECO:0000313" key="3">
    <source>
        <dbReference type="Proteomes" id="UP001230685"/>
    </source>
</evidence>
<dbReference type="InterPro" id="IPR036736">
    <property type="entry name" value="ACP-like_sf"/>
</dbReference>
<organism evidence="2 3">
    <name type="scientific">Sphingomonas aurea</name>
    <dbReference type="NCBI Taxonomy" id="3063994"/>
    <lineage>
        <taxon>Bacteria</taxon>
        <taxon>Pseudomonadati</taxon>
        <taxon>Pseudomonadota</taxon>
        <taxon>Alphaproteobacteria</taxon>
        <taxon>Sphingomonadales</taxon>
        <taxon>Sphingomonadaceae</taxon>
        <taxon>Sphingomonas</taxon>
    </lineage>
</organism>
<evidence type="ECO:0000313" key="2">
    <source>
        <dbReference type="EMBL" id="MDP1028803.1"/>
    </source>
</evidence>
<dbReference type="PROSITE" id="PS50075">
    <property type="entry name" value="CARRIER"/>
    <property type="match status" value="1"/>
</dbReference>
<protein>
    <submittedName>
        <fullName evidence="2">Acyl carrier protein</fullName>
    </submittedName>
</protein>
<reference evidence="2 3" key="1">
    <citation type="submission" date="2023-07" db="EMBL/GenBank/DDBJ databases">
        <authorList>
            <person name="Kim M.K."/>
        </authorList>
    </citation>
    <scope>NUCLEOTIDE SEQUENCE [LARGE SCALE GENOMIC DNA]</scope>
    <source>
        <strain evidence="2 3">KR1UV-12</strain>
    </source>
</reference>
<gene>
    <name evidence="2" type="ORF">Q5H91_16400</name>
</gene>
<dbReference type="EMBL" id="JAUUDS010000015">
    <property type="protein sequence ID" value="MDP1028803.1"/>
    <property type="molecule type" value="Genomic_DNA"/>
</dbReference>
<accession>A0ABT9EPB8</accession>
<keyword evidence="3" id="KW-1185">Reference proteome</keyword>
<dbReference type="InterPro" id="IPR009081">
    <property type="entry name" value="PP-bd_ACP"/>
</dbReference>
<dbReference type="Pfam" id="PF00550">
    <property type="entry name" value="PP-binding"/>
    <property type="match status" value="1"/>
</dbReference>
<sequence>MLDEDKLKQVIADVLDVEVTTIDADFSMDTVEVWDSLRHMTLVLAIEDAFGITIPDDEASNITSWPLIKIVVEEGVAAA</sequence>
<dbReference type="RefSeq" id="WP_305174535.1">
    <property type="nucleotide sequence ID" value="NZ_JAUUDS010000015.1"/>
</dbReference>
<name>A0ABT9EPB8_9SPHN</name>
<proteinExistence type="predicted"/>
<feature type="domain" description="Carrier" evidence="1">
    <location>
        <begin position="1"/>
        <end position="79"/>
    </location>
</feature>
<comment type="caution">
    <text evidence="2">The sequence shown here is derived from an EMBL/GenBank/DDBJ whole genome shotgun (WGS) entry which is preliminary data.</text>
</comment>
<dbReference type="Gene3D" id="1.10.1200.10">
    <property type="entry name" value="ACP-like"/>
    <property type="match status" value="1"/>
</dbReference>